<evidence type="ECO:0000256" key="2">
    <source>
        <dbReference type="ARBA" id="ARBA00022723"/>
    </source>
</evidence>
<keyword evidence="2" id="KW-0479">Metal-binding</keyword>
<evidence type="ECO:0000313" key="4">
    <source>
        <dbReference type="EMBL" id="MCW3169337.1"/>
    </source>
</evidence>
<keyword evidence="5" id="KW-1185">Reference proteome</keyword>
<dbReference type="SUPFAM" id="SSF51604">
    <property type="entry name" value="Enolase C-terminal domain-like"/>
    <property type="match status" value="1"/>
</dbReference>
<protein>
    <recommendedName>
        <fullName evidence="3">Enolase C-terminal domain-containing protein</fullName>
    </recommendedName>
</protein>
<reference evidence="4" key="1">
    <citation type="submission" date="2022-10" db="EMBL/GenBank/DDBJ databases">
        <title>Chryseobacterium babae sp. nov. isolated from the gut of the beetle Oryctes rhinoceros, and Chryseobacterium kimseyorum sp. nov., isolated from a stick insect rearing cage.</title>
        <authorList>
            <person name="Shelomi M."/>
            <person name="Han C.-J."/>
            <person name="Chen W.-M."/>
            <person name="Chen H.-K."/>
            <person name="Liaw S.-J."/>
            <person name="Muhle E."/>
            <person name="Clermont D."/>
        </authorList>
    </citation>
    <scope>NUCLEOTIDE SEQUENCE</scope>
    <source>
        <strain evidence="4">09-1422</strain>
    </source>
</reference>
<dbReference type="PANTHER" id="PTHR48080:SF3">
    <property type="entry name" value="ENOLASE SUPERFAMILY MEMBER DDB_G0284701"/>
    <property type="match status" value="1"/>
</dbReference>
<accession>A0ABT3HZX0</accession>
<dbReference type="RefSeq" id="WP_264750511.1">
    <property type="nucleotide sequence ID" value="NZ_JAPDHW010000008.1"/>
</dbReference>
<evidence type="ECO:0000259" key="3">
    <source>
        <dbReference type="Pfam" id="PF13378"/>
    </source>
</evidence>
<dbReference type="InterPro" id="IPR034593">
    <property type="entry name" value="DgoD-like"/>
</dbReference>
<evidence type="ECO:0000313" key="5">
    <source>
        <dbReference type="Proteomes" id="UP001163731"/>
    </source>
</evidence>
<name>A0ABT3HZX0_9FLAO</name>
<dbReference type="InterPro" id="IPR036849">
    <property type="entry name" value="Enolase-like_C_sf"/>
</dbReference>
<evidence type="ECO:0000256" key="1">
    <source>
        <dbReference type="ARBA" id="ARBA00008031"/>
    </source>
</evidence>
<dbReference type="InterPro" id="IPR029065">
    <property type="entry name" value="Enolase_C-like"/>
</dbReference>
<gene>
    <name evidence="4" type="ORF">OMO38_12480</name>
</gene>
<dbReference type="Proteomes" id="UP001163731">
    <property type="component" value="Unassembled WGS sequence"/>
</dbReference>
<comment type="similarity">
    <text evidence="1">Belongs to the mandelate racemase/muconate lactonizing enzyme family.</text>
</comment>
<dbReference type="PANTHER" id="PTHR48080">
    <property type="entry name" value="D-GALACTONATE DEHYDRATASE-RELATED"/>
    <property type="match status" value="1"/>
</dbReference>
<dbReference type="EMBL" id="JAPDHW010000008">
    <property type="protein sequence ID" value="MCW3169337.1"/>
    <property type="molecule type" value="Genomic_DNA"/>
</dbReference>
<sequence>MSIFKLMKCGGLTPALEMIKKARELNYKIMIGCMTESTVGISAACLLAGLVDYADLDGATLISNDYAAGNFVENGKIILSGKPGLGIELK</sequence>
<feature type="domain" description="Enolase C-terminal" evidence="3">
    <location>
        <begin position="5"/>
        <end position="90"/>
    </location>
</feature>
<organism evidence="4 5">
    <name type="scientific">Chryseobacterium kimseyorum</name>
    <dbReference type="NCBI Taxonomy" id="2984028"/>
    <lineage>
        <taxon>Bacteria</taxon>
        <taxon>Pseudomonadati</taxon>
        <taxon>Bacteroidota</taxon>
        <taxon>Flavobacteriia</taxon>
        <taxon>Flavobacteriales</taxon>
        <taxon>Weeksellaceae</taxon>
        <taxon>Chryseobacterium group</taxon>
        <taxon>Chryseobacterium</taxon>
    </lineage>
</organism>
<comment type="caution">
    <text evidence="4">The sequence shown here is derived from an EMBL/GenBank/DDBJ whole genome shotgun (WGS) entry which is preliminary data.</text>
</comment>
<dbReference type="Gene3D" id="3.20.20.120">
    <property type="entry name" value="Enolase-like C-terminal domain"/>
    <property type="match status" value="1"/>
</dbReference>
<dbReference type="Pfam" id="PF13378">
    <property type="entry name" value="MR_MLE_C"/>
    <property type="match status" value="1"/>
</dbReference>
<proteinExistence type="inferred from homology"/>